<dbReference type="Gramene" id="AET4Gv20526600.1">
    <property type="protein sequence ID" value="AET4Gv20526600.1"/>
    <property type="gene ID" value="AET4Gv20526600"/>
</dbReference>
<reference evidence="1" key="5">
    <citation type="journal article" date="2021" name="G3 (Bethesda)">
        <title>Aegilops tauschii genome assembly Aet v5.0 features greater sequence contiguity and improved annotation.</title>
        <authorList>
            <person name="Wang L."/>
            <person name="Zhu T."/>
            <person name="Rodriguez J.C."/>
            <person name="Deal K.R."/>
            <person name="Dubcovsky J."/>
            <person name="McGuire P.E."/>
            <person name="Lux T."/>
            <person name="Spannagl M."/>
            <person name="Mayer K.F.X."/>
            <person name="Baldrich P."/>
            <person name="Meyers B.C."/>
            <person name="Huo N."/>
            <person name="Gu Y.Q."/>
            <person name="Zhou H."/>
            <person name="Devos K.M."/>
            <person name="Bennetzen J.L."/>
            <person name="Unver T."/>
            <person name="Budak H."/>
            <person name="Gulick P.J."/>
            <person name="Galiba G."/>
            <person name="Kalapos B."/>
            <person name="Nelson D.R."/>
            <person name="Li P."/>
            <person name="You F.M."/>
            <person name="Luo M.C."/>
            <person name="Dvorak J."/>
        </authorList>
    </citation>
    <scope>NUCLEOTIDE SEQUENCE [LARGE SCALE GENOMIC DNA]</scope>
    <source>
        <strain evidence="1">cv. AL8/78</strain>
    </source>
</reference>
<dbReference type="AlphaFoldDB" id="A0A453IDD7"/>
<organism evidence="1 2">
    <name type="scientific">Aegilops tauschii subsp. strangulata</name>
    <name type="common">Goatgrass</name>
    <dbReference type="NCBI Taxonomy" id="200361"/>
    <lineage>
        <taxon>Eukaryota</taxon>
        <taxon>Viridiplantae</taxon>
        <taxon>Streptophyta</taxon>
        <taxon>Embryophyta</taxon>
        <taxon>Tracheophyta</taxon>
        <taxon>Spermatophyta</taxon>
        <taxon>Magnoliopsida</taxon>
        <taxon>Liliopsida</taxon>
        <taxon>Poales</taxon>
        <taxon>Poaceae</taxon>
        <taxon>BOP clade</taxon>
        <taxon>Pooideae</taxon>
        <taxon>Triticodae</taxon>
        <taxon>Triticeae</taxon>
        <taxon>Triticinae</taxon>
        <taxon>Aegilops</taxon>
    </lineage>
</organism>
<reference evidence="1" key="3">
    <citation type="journal article" date="2017" name="Nature">
        <title>Genome sequence of the progenitor of the wheat D genome Aegilops tauschii.</title>
        <authorList>
            <person name="Luo M.C."/>
            <person name="Gu Y.Q."/>
            <person name="Puiu D."/>
            <person name="Wang H."/>
            <person name="Twardziok S.O."/>
            <person name="Deal K.R."/>
            <person name="Huo N."/>
            <person name="Zhu T."/>
            <person name="Wang L."/>
            <person name="Wang Y."/>
            <person name="McGuire P.E."/>
            <person name="Liu S."/>
            <person name="Long H."/>
            <person name="Ramasamy R.K."/>
            <person name="Rodriguez J.C."/>
            <person name="Van S.L."/>
            <person name="Yuan L."/>
            <person name="Wang Z."/>
            <person name="Xia Z."/>
            <person name="Xiao L."/>
            <person name="Anderson O.D."/>
            <person name="Ouyang S."/>
            <person name="Liang Y."/>
            <person name="Zimin A.V."/>
            <person name="Pertea G."/>
            <person name="Qi P."/>
            <person name="Bennetzen J.L."/>
            <person name="Dai X."/>
            <person name="Dawson M.W."/>
            <person name="Muller H.G."/>
            <person name="Kugler K."/>
            <person name="Rivarola-Duarte L."/>
            <person name="Spannagl M."/>
            <person name="Mayer K.F.X."/>
            <person name="Lu F.H."/>
            <person name="Bevan M.W."/>
            <person name="Leroy P."/>
            <person name="Li P."/>
            <person name="You F.M."/>
            <person name="Sun Q."/>
            <person name="Liu Z."/>
            <person name="Lyons E."/>
            <person name="Wicker T."/>
            <person name="Salzberg S.L."/>
            <person name="Devos K.M."/>
            <person name="Dvorak J."/>
        </authorList>
    </citation>
    <scope>NUCLEOTIDE SEQUENCE [LARGE SCALE GENOMIC DNA]</scope>
    <source>
        <strain evidence="1">cv. AL8/78</strain>
    </source>
</reference>
<dbReference type="PANTHER" id="PTHR47481:SF31">
    <property type="entry name" value="OS01G0873500 PROTEIN"/>
    <property type="match status" value="1"/>
</dbReference>
<dbReference type="Pfam" id="PF14223">
    <property type="entry name" value="Retrotran_gag_2"/>
    <property type="match status" value="1"/>
</dbReference>
<evidence type="ECO:0000313" key="1">
    <source>
        <dbReference type="EnsemblPlants" id="AET4Gv20526600.1"/>
    </source>
</evidence>
<dbReference type="PANTHER" id="PTHR47481">
    <property type="match status" value="1"/>
</dbReference>
<reference evidence="2" key="2">
    <citation type="journal article" date="2017" name="Nat. Plants">
        <title>The Aegilops tauschii genome reveals multiple impacts of transposons.</title>
        <authorList>
            <person name="Zhao G."/>
            <person name="Zou C."/>
            <person name="Li K."/>
            <person name="Wang K."/>
            <person name="Li T."/>
            <person name="Gao L."/>
            <person name="Zhang X."/>
            <person name="Wang H."/>
            <person name="Yang Z."/>
            <person name="Liu X."/>
            <person name="Jiang W."/>
            <person name="Mao L."/>
            <person name="Kong X."/>
            <person name="Jiao Y."/>
            <person name="Jia J."/>
        </authorList>
    </citation>
    <scope>NUCLEOTIDE SEQUENCE [LARGE SCALE GENOMIC DNA]</scope>
    <source>
        <strain evidence="2">cv. AL8/78</strain>
    </source>
</reference>
<dbReference type="STRING" id="200361.A0A453IDD7"/>
<accession>A0A453IDD7</accession>
<proteinExistence type="predicted"/>
<reference evidence="2" key="1">
    <citation type="journal article" date="2014" name="Science">
        <title>Ancient hybridizations among the ancestral genomes of bread wheat.</title>
        <authorList>
            <consortium name="International Wheat Genome Sequencing Consortium,"/>
            <person name="Marcussen T."/>
            <person name="Sandve S.R."/>
            <person name="Heier L."/>
            <person name="Spannagl M."/>
            <person name="Pfeifer M."/>
            <person name="Jakobsen K.S."/>
            <person name="Wulff B.B."/>
            <person name="Steuernagel B."/>
            <person name="Mayer K.F."/>
            <person name="Olsen O.A."/>
        </authorList>
    </citation>
    <scope>NUCLEOTIDE SEQUENCE [LARGE SCALE GENOMIC DNA]</scope>
    <source>
        <strain evidence="2">cv. AL8/78</strain>
    </source>
</reference>
<sequence>MSSSTSSFQLTLSGGVTKKLSRTNYILWRTQITPQLQGAGVYHYVDGTSTEPAKTHITKDAAGKETEGPNPLHPLWVKEDQQVLGYLLQHLSKEVLVTVTAITTARELWVALASMFSSQSLSRVNNIRTALINAQKSNQSVSSFFAAMKGLADELAAAGKPIQDDELISYIIHGVDQDYQPLVSALDARVTPVTLDELFAMRSNFDQRM</sequence>
<dbReference type="EnsemblPlants" id="AET4Gv20526600.1">
    <property type="protein sequence ID" value="AET4Gv20526600.1"/>
    <property type="gene ID" value="AET4Gv20526600"/>
</dbReference>
<name>A0A453IDD7_AEGTS</name>
<evidence type="ECO:0008006" key="3">
    <source>
        <dbReference type="Google" id="ProtNLM"/>
    </source>
</evidence>
<reference evidence="1" key="4">
    <citation type="submission" date="2019-03" db="UniProtKB">
        <authorList>
            <consortium name="EnsemblPlants"/>
        </authorList>
    </citation>
    <scope>IDENTIFICATION</scope>
</reference>
<dbReference type="Proteomes" id="UP000015105">
    <property type="component" value="Chromosome 4D"/>
</dbReference>
<keyword evidence="2" id="KW-1185">Reference proteome</keyword>
<evidence type="ECO:0000313" key="2">
    <source>
        <dbReference type="Proteomes" id="UP000015105"/>
    </source>
</evidence>
<protein>
    <recommendedName>
        <fullName evidence="3">Retrotransposon Copia-like N-terminal domain-containing protein</fullName>
    </recommendedName>
</protein>